<proteinExistence type="predicted"/>
<accession>A0A1C4CP60</accession>
<protein>
    <submittedName>
        <fullName evidence="2">Uncharacterized protein</fullName>
    </submittedName>
</protein>
<organism evidence="2 3">
    <name type="scientific">Chitinophaga costaii</name>
    <dbReference type="NCBI Taxonomy" id="1335309"/>
    <lineage>
        <taxon>Bacteria</taxon>
        <taxon>Pseudomonadati</taxon>
        <taxon>Bacteroidota</taxon>
        <taxon>Chitinophagia</taxon>
        <taxon>Chitinophagales</taxon>
        <taxon>Chitinophagaceae</taxon>
        <taxon>Chitinophaga</taxon>
    </lineage>
</organism>
<evidence type="ECO:0000313" key="2">
    <source>
        <dbReference type="EMBL" id="SCC20907.1"/>
    </source>
</evidence>
<dbReference type="RefSeq" id="WP_089710915.1">
    <property type="nucleotide sequence ID" value="NZ_FMAR01000004.1"/>
</dbReference>
<sequence length="70" mass="7774">MNNMRIYLTNQLQSTDPSKATTKQPAPSLPAEEEIIADGSAGAFEATEIVSEEDLHPHPTHDEKISKDYY</sequence>
<feature type="compositionally biased region" description="Basic and acidic residues" evidence="1">
    <location>
        <begin position="53"/>
        <end position="70"/>
    </location>
</feature>
<dbReference type="STRING" id="1335309.GA0116948_104227"/>
<dbReference type="Proteomes" id="UP000242818">
    <property type="component" value="Unassembled WGS sequence"/>
</dbReference>
<gene>
    <name evidence="2" type="ORF">GA0116948_104227</name>
</gene>
<feature type="region of interest" description="Disordered" evidence="1">
    <location>
        <begin position="1"/>
        <end position="29"/>
    </location>
</feature>
<name>A0A1C4CP60_9BACT</name>
<keyword evidence="3" id="KW-1185">Reference proteome</keyword>
<evidence type="ECO:0000313" key="3">
    <source>
        <dbReference type="Proteomes" id="UP000242818"/>
    </source>
</evidence>
<evidence type="ECO:0000256" key="1">
    <source>
        <dbReference type="SAM" id="MobiDB-lite"/>
    </source>
</evidence>
<feature type="compositionally biased region" description="Polar residues" evidence="1">
    <location>
        <begin position="1"/>
        <end position="25"/>
    </location>
</feature>
<dbReference type="AlphaFoldDB" id="A0A1C4CP60"/>
<reference evidence="2 3" key="1">
    <citation type="submission" date="2016-08" db="EMBL/GenBank/DDBJ databases">
        <authorList>
            <person name="Seilhamer J.J."/>
        </authorList>
    </citation>
    <scope>NUCLEOTIDE SEQUENCE [LARGE SCALE GENOMIC DNA]</scope>
    <source>
        <strain evidence="2 3">A37T2</strain>
    </source>
</reference>
<dbReference type="EMBL" id="FMAR01000004">
    <property type="protein sequence ID" value="SCC20907.1"/>
    <property type="molecule type" value="Genomic_DNA"/>
</dbReference>
<feature type="region of interest" description="Disordered" evidence="1">
    <location>
        <begin position="49"/>
        <end position="70"/>
    </location>
</feature>